<accession>A0A1U7IMB6</accession>
<name>A0A1U7IMB6_9CYAN</name>
<protein>
    <recommendedName>
        <fullName evidence="1">Type II restriction endonuclease EcoO109IR domain-containing protein</fullName>
    </recommendedName>
</protein>
<evidence type="ECO:0000313" key="3">
    <source>
        <dbReference type="Proteomes" id="UP000185860"/>
    </source>
</evidence>
<organism evidence="2 3">
    <name type="scientific">[Phormidium ambiguum] IAM M-71</name>
    <dbReference type="NCBI Taxonomy" id="454136"/>
    <lineage>
        <taxon>Bacteria</taxon>
        <taxon>Bacillati</taxon>
        <taxon>Cyanobacteriota</taxon>
        <taxon>Cyanophyceae</taxon>
        <taxon>Oscillatoriophycideae</taxon>
        <taxon>Aerosakkonematales</taxon>
        <taxon>Aerosakkonemataceae</taxon>
        <taxon>Floridanema</taxon>
    </lineage>
</organism>
<gene>
    <name evidence="2" type="ORF">NIES2119_10440</name>
</gene>
<dbReference type="InterPro" id="IPR011335">
    <property type="entry name" value="Restrct_endonuc-II-like"/>
</dbReference>
<dbReference type="CDD" id="cd22346">
    <property type="entry name" value="PDDEXK_nuclease"/>
    <property type="match status" value="1"/>
</dbReference>
<reference evidence="2 3" key="1">
    <citation type="submission" date="2016-11" db="EMBL/GenBank/DDBJ databases">
        <title>Draft Genome Sequences of Nine Cyanobacterial Strains from Diverse Habitats.</title>
        <authorList>
            <person name="Zhu T."/>
            <person name="Hou S."/>
            <person name="Lu X."/>
            <person name="Hess W.R."/>
        </authorList>
    </citation>
    <scope>NUCLEOTIDE SEQUENCE [LARGE SCALE GENOMIC DNA]</scope>
    <source>
        <strain evidence="2 3">IAM M-71</strain>
    </source>
</reference>
<dbReference type="Proteomes" id="UP000185860">
    <property type="component" value="Unassembled WGS sequence"/>
</dbReference>
<dbReference type="RefSeq" id="WP_073593402.1">
    <property type="nucleotide sequence ID" value="NZ_MRCE01000008.1"/>
</dbReference>
<feature type="domain" description="Type II restriction endonuclease EcoO109IR" evidence="1">
    <location>
        <begin position="15"/>
        <end position="209"/>
    </location>
</feature>
<dbReference type="SUPFAM" id="SSF52980">
    <property type="entry name" value="Restriction endonuclease-like"/>
    <property type="match status" value="1"/>
</dbReference>
<dbReference type="EMBL" id="MRCE01000008">
    <property type="protein sequence ID" value="OKH38439.1"/>
    <property type="molecule type" value="Genomic_DNA"/>
</dbReference>
<evidence type="ECO:0000313" key="2">
    <source>
        <dbReference type="EMBL" id="OKH38439.1"/>
    </source>
</evidence>
<dbReference type="AlphaFoldDB" id="A0A1U7IMB6"/>
<comment type="caution">
    <text evidence="2">The sequence shown here is derived from an EMBL/GenBank/DDBJ whole genome shotgun (WGS) entry which is preliminary data.</text>
</comment>
<proteinExistence type="predicted"/>
<dbReference type="InterPro" id="IPR032793">
    <property type="entry name" value="RE_EcoO109IR"/>
</dbReference>
<dbReference type="OrthoDB" id="449755at2"/>
<sequence>MSPTLDESELLIKFKEFFKQEIINNHRRNTKKLKKLKEFKINEFTWRYLAKFFTGNDSARSLAQVLVYPRILGTSITTTFGTQMQKFITANIPWAEPSVIDGLDIEFIDQIVERKKYCQLKSGPNALNNDDVKTIIDKFSQAKNRARTNNLSIPFDDFVFCLLYGKPEQKNSFVLKLEKEYTVYMGKEFWHRLTGKENFYDNLIDCLHEIINDVNETETIEEVIQALSNEISRQIKEDIP</sequence>
<dbReference type="Pfam" id="PF14511">
    <property type="entry name" value="RE_EcoO109I"/>
    <property type="match status" value="1"/>
</dbReference>
<dbReference type="REBASE" id="190686">
    <property type="entry name" value="PamM71ORF10435P"/>
</dbReference>
<evidence type="ECO:0000259" key="1">
    <source>
        <dbReference type="Pfam" id="PF14511"/>
    </source>
</evidence>